<evidence type="ECO:0000256" key="10">
    <source>
        <dbReference type="SAM" id="Coils"/>
    </source>
</evidence>
<dbReference type="RefSeq" id="WP_097554671.1">
    <property type="nucleotide sequence ID" value="NZ_PCMW01000080.1"/>
</dbReference>
<dbReference type="InterPro" id="IPR003395">
    <property type="entry name" value="RecF/RecN/SMC_N"/>
</dbReference>
<feature type="coiled-coil region" evidence="10">
    <location>
        <begin position="158"/>
        <end position="185"/>
    </location>
</feature>
<gene>
    <name evidence="12" type="primary">recN</name>
    <name evidence="12" type="ORF">B0A77_12650</name>
</gene>
<evidence type="ECO:0000256" key="5">
    <source>
        <dbReference type="ARBA" id="ARBA00022763"/>
    </source>
</evidence>
<dbReference type="InterPro" id="IPR027417">
    <property type="entry name" value="P-loop_NTPase"/>
</dbReference>
<evidence type="ECO:0000256" key="8">
    <source>
        <dbReference type="ARBA" id="ARBA00033408"/>
    </source>
</evidence>
<dbReference type="GO" id="GO:0006310">
    <property type="term" value="P:DNA recombination"/>
    <property type="evidence" value="ECO:0007669"/>
    <property type="project" value="InterPro"/>
</dbReference>
<comment type="caution">
    <text evidence="12">The sequence shown here is derived from an EMBL/GenBank/DDBJ whole genome shotgun (WGS) entry which is preliminary data.</text>
</comment>
<dbReference type="Proteomes" id="UP000220828">
    <property type="component" value="Unassembled WGS sequence"/>
</dbReference>
<dbReference type="Gene3D" id="3.40.50.300">
    <property type="entry name" value="P-loop containing nucleotide triphosphate hydrolases"/>
    <property type="match status" value="2"/>
</dbReference>
<reference evidence="12 13" key="1">
    <citation type="submission" date="2017-09" db="EMBL/GenBank/DDBJ databases">
        <title>Whole genomes of Flavobacteriaceae.</title>
        <authorList>
            <person name="Stine C."/>
            <person name="Li C."/>
            <person name="Tadesse D."/>
        </authorList>
    </citation>
    <scope>NUCLEOTIDE SEQUENCE [LARGE SCALE GENOMIC DNA]</scope>
    <source>
        <strain evidence="12 13">ATCC 35036</strain>
    </source>
</reference>
<dbReference type="CDD" id="cd03241">
    <property type="entry name" value="ABC_RecN"/>
    <property type="match status" value="2"/>
</dbReference>
<dbReference type="Pfam" id="PF02463">
    <property type="entry name" value="SMC_N"/>
    <property type="match status" value="1"/>
</dbReference>
<evidence type="ECO:0000256" key="1">
    <source>
        <dbReference type="ARBA" id="ARBA00003618"/>
    </source>
</evidence>
<evidence type="ECO:0000256" key="3">
    <source>
        <dbReference type="ARBA" id="ARBA00021315"/>
    </source>
</evidence>
<dbReference type="AlphaFoldDB" id="A0A2H3KGI5"/>
<accession>A0A2H3KGI5</accession>
<keyword evidence="10" id="KW-0175">Coiled coil</keyword>
<evidence type="ECO:0000256" key="7">
    <source>
        <dbReference type="ARBA" id="ARBA00023204"/>
    </source>
</evidence>
<sequence>MLISLSIQNFALIEKLNIDFSDKFSIITGETGAGKSILLGALGLIQGKRADLTSLKNKEEKCIVEATFNVAKYNLLNFFDQYDIDYQDLTLIRREILPSGKSRAFINDTPVTIQVLQEISVFLIDIHSQHQTSELSEESYQFMILDAIAQNQTGLASYQSKLKEYKKAQNLLSQLLDEQKNSLKEHDYNTFLLEELLSAKLVDGEQELLEESFEQLNNVEIIKENLEKIGTIANEEQIGAKQNLREIKVSLQKIAPFASKYNQFLERIDSILIEMNDVLDEIDQASDMLQNDPEELIKVNQKLQNIYNLQKKHQVLTVSQLIDIQNSLNQKILSVSDLDIRIQKGSDFIAKCSDELSHLAQEISQKRQIAIPILVQKAKEILVQLGMPNSDFKIELVPKDKFLPNGNEELSFLFAANKGTDFGMLKKVASGGELSRIMLAVKAILAQYSKLPTIIFDEIDTGVSGEIANKMGEIMKTMSQSMQVFAITHLPQIAAKGLQHYKVFKSNIGENTISELQLLSKDDRIIEIAEMLSGKNPSESALTHAKALLNY</sequence>
<dbReference type="GO" id="GO:0005524">
    <property type="term" value="F:ATP binding"/>
    <property type="evidence" value="ECO:0007669"/>
    <property type="project" value="UniProtKB-KW"/>
</dbReference>
<comment type="function">
    <text evidence="1 9">May be involved in recombinational repair of damaged DNA.</text>
</comment>
<protein>
    <recommendedName>
        <fullName evidence="3 9">DNA repair protein RecN</fullName>
    </recommendedName>
    <alternativeName>
        <fullName evidence="8 9">Recombination protein N</fullName>
    </alternativeName>
</protein>
<dbReference type="NCBIfam" id="TIGR00634">
    <property type="entry name" value="recN"/>
    <property type="match status" value="1"/>
</dbReference>
<evidence type="ECO:0000313" key="13">
    <source>
        <dbReference type="Proteomes" id="UP000220828"/>
    </source>
</evidence>
<comment type="similarity">
    <text evidence="2 9">Belongs to the RecN family.</text>
</comment>
<dbReference type="PIRSF" id="PIRSF003128">
    <property type="entry name" value="RecN"/>
    <property type="match status" value="1"/>
</dbReference>
<organism evidence="12 13">
    <name type="scientific">Flavobacterium branchiophilum</name>
    <dbReference type="NCBI Taxonomy" id="55197"/>
    <lineage>
        <taxon>Bacteria</taxon>
        <taxon>Pseudomonadati</taxon>
        <taxon>Bacteroidota</taxon>
        <taxon>Flavobacteriia</taxon>
        <taxon>Flavobacteriales</taxon>
        <taxon>Flavobacteriaceae</taxon>
        <taxon>Flavobacterium</taxon>
    </lineage>
</organism>
<keyword evidence="7 9" id="KW-0234">DNA repair</keyword>
<evidence type="ECO:0000259" key="11">
    <source>
        <dbReference type="Pfam" id="PF02463"/>
    </source>
</evidence>
<proteinExistence type="inferred from homology"/>
<evidence type="ECO:0000256" key="4">
    <source>
        <dbReference type="ARBA" id="ARBA00022741"/>
    </source>
</evidence>
<dbReference type="GO" id="GO:0009432">
    <property type="term" value="P:SOS response"/>
    <property type="evidence" value="ECO:0007669"/>
    <property type="project" value="TreeGrafter"/>
</dbReference>
<dbReference type="GO" id="GO:0006281">
    <property type="term" value="P:DNA repair"/>
    <property type="evidence" value="ECO:0007669"/>
    <property type="project" value="UniProtKB-KW"/>
</dbReference>
<evidence type="ECO:0000313" key="12">
    <source>
        <dbReference type="EMBL" id="PDS22762.1"/>
    </source>
</evidence>
<dbReference type="InterPro" id="IPR004604">
    <property type="entry name" value="DNA_recomb/repair_RecN"/>
</dbReference>
<dbReference type="OrthoDB" id="9806954at2"/>
<evidence type="ECO:0000256" key="9">
    <source>
        <dbReference type="PIRNR" id="PIRNR003128"/>
    </source>
</evidence>
<dbReference type="SUPFAM" id="SSF52540">
    <property type="entry name" value="P-loop containing nucleoside triphosphate hydrolases"/>
    <property type="match status" value="1"/>
</dbReference>
<name>A0A2H3KGI5_9FLAO</name>
<dbReference type="PANTHER" id="PTHR11059:SF0">
    <property type="entry name" value="DNA REPAIR PROTEIN RECN"/>
    <property type="match status" value="1"/>
</dbReference>
<evidence type="ECO:0000256" key="2">
    <source>
        <dbReference type="ARBA" id="ARBA00009441"/>
    </source>
</evidence>
<dbReference type="EMBL" id="PCMW01000080">
    <property type="protein sequence ID" value="PDS22762.1"/>
    <property type="molecule type" value="Genomic_DNA"/>
</dbReference>
<feature type="domain" description="RecF/RecN/SMC N-terminal" evidence="11">
    <location>
        <begin position="2"/>
        <end position="507"/>
    </location>
</feature>
<keyword evidence="4" id="KW-0547">Nucleotide-binding</keyword>
<keyword evidence="6" id="KW-0067">ATP-binding</keyword>
<evidence type="ECO:0000256" key="6">
    <source>
        <dbReference type="ARBA" id="ARBA00022840"/>
    </source>
</evidence>
<dbReference type="PANTHER" id="PTHR11059">
    <property type="entry name" value="DNA REPAIR PROTEIN RECN"/>
    <property type="match status" value="1"/>
</dbReference>
<dbReference type="GO" id="GO:0043590">
    <property type="term" value="C:bacterial nucleoid"/>
    <property type="evidence" value="ECO:0007669"/>
    <property type="project" value="TreeGrafter"/>
</dbReference>
<keyword evidence="5 9" id="KW-0227">DNA damage</keyword>